<evidence type="ECO:0000313" key="2">
    <source>
        <dbReference type="Proteomes" id="UP001054837"/>
    </source>
</evidence>
<protein>
    <submittedName>
        <fullName evidence="1">Uncharacterized protein</fullName>
    </submittedName>
</protein>
<comment type="caution">
    <text evidence="1">The sequence shown here is derived from an EMBL/GenBank/DDBJ whole genome shotgun (WGS) entry which is preliminary data.</text>
</comment>
<dbReference type="Proteomes" id="UP001054837">
    <property type="component" value="Unassembled WGS sequence"/>
</dbReference>
<proteinExistence type="predicted"/>
<gene>
    <name evidence="1" type="ORF">CDAR_590511</name>
</gene>
<accession>A0AAV4TRT9</accession>
<sequence length="108" mass="11815">MLASQKLEQVTVATDVHYEFIKRLRRLSLQGGEILPDPHDFGILSTNMRLLALLSTYFGRGKPISDGTATPTTHPGLFLGRDEIYNDVSAKEGGGEGLLSAHFLPLPH</sequence>
<reference evidence="1 2" key="1">
    <citation type="submission" date="2021-06" db="EMBL/GenBank/DDBJ databases">
        <title>Caerostris darwini draft genome.</title>
        <authorList>
            <person name="Kono N."/>
            <person name="Arakawa K."/>
        </authorList>
    </citation>
    <scope>NUCLEOTIDE SEQUENCE [LARGE SCALE GENOMIC DNA]</scope>
</reference>
<evidence type="ECO:0000313" key="1">
    <source>
        <dbReference type="EMBL" id="GIY48161.1"/>
    </source>
</evidence>
<keyword evidence="2" id="KW-1185">Reference proteome</keyword>
<name>A0AAV4TRT9_9ARAC</name>
<dbReference type="EMBL" id="BPLQ01010066">
    <property type="protein sequence ID" value="GIY48161.1"/>
    <property type="molecule type" value="Genomic_DNA"/>
</dbReference>
<dbReference type="AlphaFoldDB" id="A0AAV4TRT9"/>
<organism evidence="1 2">
    <name type="scientific">Caerostris darwini</name>
    <dbReference type="NCBI Taxonomy" id="1538125"/>
    <lineage>
        <taxon>Eukaryota</taxon>
        <taxon>Metazoa</taxon>
        <taxon>Ecdysozoa</taxon>
        <taxon>Arthropoda</taxon>
        <taxon>Chelicerata</taxon>
        <taxon>Arachnida</taxon>
        <taxon>Araneae</taxon>
        <taxon>Araneomorphae</taxon>
        <taxon>Entelegynae</taxon>
        <taxon>Araneoidea</taxon>
        <taxon>Araneidae</taxon>
        <taxon>Caerostris</taxon>
    </lineage>
</organism>